<keyword evidence="3" id="KW-1185">Reference proteome</keyword>
<protein>
    <submittedName>
        <fullName evidence="2">Uncharacterized protein</fullName>
    </submittedName>
</protein>
<reference evidence="3" key="1">
    <citation type="submission" date="2016-10" db="EMBL/GenBank/DDBJ databases">
        <authorList>
            <person name="Varghese N."/>
            <person name="Submissions S."/>
        </authorList>
    </citation>
    <scope>NUCLEOTIDE SEQUENCE [LARGE SCALE GENOMIC DNA]</scope>
    <source>
        <strain evidence="3">BL9</strain>
    </source>
</reference>
<accession>A0A1G5CTF4</accession>
<feature type="transmembrane region" description="Helical" evidence="1">
    <location>
        <begin position="36"/>
        <end position="57"/>
    </location>
</feature>
<dbReference type="Proteomes" id="UP000198538">
    <property type="component" value="Unassembled WGS sequence"/>
</dbReference>
<gene>
    <name evidence="2" type="ORF">SAMN05720606_102202</name>
</gene>
<sequence>MKNRNITGIVVAIIYCIVLFIFLTDSPSGEAPNNPRWIYLLLPLGAIAITSLFDYVIKFDFFRVKK</sequence>
<keyword evidence="1" id="KW-0472">Membrane</keyword>
<proteinExistence type="predicted"/>
<evidence type="ECO:0000256" key="1">
    <source>
        <dbReference type="SAM" id="Phobius"/>
    </source>
</evidence>
<name>A0A1G5CTF4_9BACL</name>
<evidence type="ECO:0000313" key="2">
    <source>
        <dbReference type="EMBL" id="SCY05654.1"/>
    </source>
</evidence>
<keyword evidence="1" id="KW-0812">Transmembrane</keyword>
<evidence type="ECO:0000313" key="3">
    <source>
        <dbReference type="Proteomes" id="UP000198538"/>
    </source>
</evidence>
<organism evidence="2 3">
    <name type="scientific">Paenibacillus polysaccharolyticus</name>
    <dbReference type="NCBI Taxonomy" id="582692"/>
    <lineage>
        <taxon>Bacteria</taxon>
        <taxon>Bacillati</taxon>
        <taxon>Bacillota</taxon>
        <taxon>Bacilli</taxon>
        <taxon>Bacillales</taxon>
        <taxon>Paenibacillaceae</taxon>
        <taxon>Paenibacillus</taxon>
    </lineage>
</organism>
<keyword evidence="1" id="KW-1133">Transmembrane helix</keyword>
<feature type="transmembrane region" description="Helical" evidence="1">
    <location>
        <begin position="7"/>
        <end position="24"/>
    </location>
</feature>
<dbReference type="EMBL" id="FMVM01000002">
    <property type="protein sequence ID" value="SCY05654.1"/>
    <property type="molecule type" value="Genomic_DNA"/>
</dbReference>
<dbReference type="AlphaFoldDB" id="A0A1G5CTF4"/>